<dbReference type="Gene3D" id="2.40.100.10">
    <property type="entry name" value="Cyclophilin-like"/>
    <property type="match status" value="1"/>
</dbReference>
<organism evidence="5 6">
    <name type="scientific">Nonlabens arenilitoris</name>
    <dbReference type="NCBI Taxonomy" id="1217969"/>
    <lineage>
        <taxon>Bacteria</taxon>
        <taxon>Pseudomonadati</taxon>
        <taxon>Bacteroidota</taxon>
        <taxon>Flavobacteriia</taxon>
        <taxon>Flavobacteriales</taxon>
        <taxon>Flavobacteriaceae</taxon>
        <taxon>Nonlabens</taxon>
    </lineage>
</organism>
<dbReference type="InterPro" id="IPR029000">
    <property type="entry name" value="Cyclophilin-like_dom_sf"/>
</dbReference>
<dbReference type="OrthoDB" id="9782422at2"/>
<dbReference type="RefSeq" id="WP_105071441.1">
    <property type="nucleotide sequence ID" value="NZ_MTPW01000001.1"/>
</dbReference>
<name>A0A2S7UDS7_9FLAO</name>
<dbReference type="PANTHER" id="PTHR43309">
    <property type="entry name" value="5-OXOPROLINASE SUBUNIT C"/>
    <property type="match status" value="1"/>
</dbReference>
<proteinExistence type="predicted"/>
<evidence type="ECO:0000256" key="2">
    <source>
        <dbReference type="ARBA" id="ARBA00022801"/>
    </source>
</evidence>
<evidence type="ECO:0000256" key="1">
    <source>
        <dbReference type="ARBA" id="ARBA00022741"/>
    </source>
</evidence>
<evidence type="ECO:0000259" key="4">
    <source>
        <dbReference type="SMART" id="SM00797"/>
    </source>
</evidence>
<evidence type="ECO:0000313" key="6">
    <source>
        <dbReference type="Proteomes" id="UP000239747"/>
    </source>
</evidence>
<reference evidence="5 6" key="1">
    <citation type="submission" date="2017-01" db="EMBL/GenBank/DDBJ databases">
        <title>Trade-off between light-utilization and light-protection in marine flavobacteria.</title>
        <authorList>
            <person name="Kumagai Y."/>
            <person name="Yoshizawa S."/>
            <person name="Kogure K."/>
            <person name="Iwasaki W."/>
        </authorList>
    </citation>
    <scope>NUCLEOTIDE SEQUENCE [LARGE SCALE GENOMIC DNA]</scope>
    <source>
        <strain evidence="5 6">KCTC 32109</strain>
    </source>
</reference>
<dbReference type="SMART" id="SM00797">
    <property type="entry name" value="AHS2"/>
    <property type="match status" value="1"/>
</dbReference>
<dbReference type="Proteomes" id="UP000239747">
    <property type="component" value="Unassembled WGS sequence"/>
</dbReference>
<keyword evidence="3" id="KW-0067">ATP-binding</keyword>
<dbReference type="AlphaFoldDB" id="A0A2S7UDS7"/>
<protein>
    <recommendedName>
        <fullName evidence="4">Carboxyltransferase domain-containing protein</fullName>
    </recommendedName>
</protein>
<dbReference type="GO" id="GO:0005524">
    <property type="term" value="F:ATP binding"/>
    <property type="evidence" value="ECO:0007669"/>
    <property type="project" value="UniProtKB-KW"/>
</dbReference>
<dbReference type="Pfam" id="PF02626">
    <property type="entry name" value="CT_A_B"/>
    <property type="match status" value="1"/>
</dbReference>
<sequence length="279" mass="30820">MARLTVLNPGFQSTVQDTGRFAYREYGVPHSGAMDLVSSRLANRLLNNKDDDAVIEMTLSGAEMIFSEPTQIAITGAHCKIQVQHKVYKSPSVIRLKTGDVVKIGPAIDGNFIYLGIKNGFQTESSLGSRSYYPHILDNALLKKGDHLSYHRAEKSIELIDEIPSNLNASLKAYAGPEFHLLNRKQQEQLLATTFTVSNEWDRMAYQLNEVIANHLAAIKSSPVLPGTIQLTPQGRLIVLMRDAQTTGGYPRVLQLTEKAVSAISQKRVGVSVDFIIKN</sequence>
<comment type="caution">
    <text evidence="5">The sequence shown here is derived from an EMBL/GenBank/DDBJ whole genome shotgun (WGS) entry which is preliminary data.</text>
</comment>
<dbReference type="InterPro" id="IPR003778">
    <property type="entry name" value="CT_A_B"/>
</dbReference>
<feature type="domain" description="Carboxyltransferase" evidence="4">
    <location>
        <begin position="25"/>
        <end position="279"/>
    </location>
</feature>
<gene>
    <name evidence="5" type="ORF">BST92_10675</name>
</gene>
<keyword evidence="2" id="KW-0378">Hydrolase</keyword>
<dbReference type="GO" id="GO:0016787">
    <property type="term" value="F:hydrolase activity"/>
    <property type="evidence" value="ECO:0007669"/>
    <property type="project" value="UniProtKB-KW"/>
</dbReference>
<evidence type="ECO:0000256" key="3">
    <source>
        <dbReference type="ARBA" id="ARBA00022840"/>
    </source>
</evidence>
<accession>A0A2S7UDS7</accession>
<dbReference type="InterPro" id="IPR052708">
    <property type="entry name" value="PxpC"/>
</dbReference>
<evidence type="ECO:0000313" key="5">
    <source>
        <dbReference type="EMBL" id="PQJ32362.1"/>
    </source>
</evidence>
<keyword evidence="1" id="KW-0547">Nucleotide-binding</keyword>
<dbReference type="PANTHER" id="PTHR43309:SF3">
    <property type="entry name" value="5-OXOPROLINASE SUBUNIT C"/>
    <property type="match status" value="1"/>
</dbReference>
<keyword evidence="6" id="KW-1185">Reference proteome</keyword>
<dbReference type="EMBL" id="MTPW01000001">
    <property type="protein sequence ID" value="PQJ32362.1"/>
    <property type="molecule type" value="Genomic_DNA"/>
</dbReference>